<keyword evidence="1" id="KW-0575">Peroxidase</keyword>
<feature type="domain" description="Alkyl hydroperoxide reductase subunit C/ Thiol specific antioxidant" evidence="5">
    <location>
        <begin position="46"/>
        <end position="86"/>
    </location>
</feature>
<organism evidence="6 7">
    <name type="scientific">Anaerosolibacter carboniphilus</name>
    <dbReference type="NCBI Taxonomy" id="1417629"/>
    <lineage>
        <taxon>Bacteria</taxon>
        <taxon>Bacillati</taxon>
        <taxon>Bacillota</taxon>
        <taxon>Clostridia</taxon>
        <taxon>Peptostreptococcales</taxon>
        <taxon>Thermotaleaceae</taxon>
        <taxon>Anaerosolibacter</taxon>
    </lineage>
</organism>
<dbReference type="GO" id="GO:0008379">
    <property type="term" value="F:thioredoxin peroxidase activity"/>
    <property type="evidence" value="ECO:0007669"/>
    <property type="project" value="TreeGrafter"/>
</dbReference>
<keyword evidence="3" id="KW-0560">Oxidoreductase</keyword>
<dbReference type="AlphaFoldDB" id="A0A841KVE9"/>
<dbReference type="InterPro" id="IPR000866">
    <property type="entry name" value="AhpC/TSA"/>
</dbReference>
<dbReference type="InterPro" id="IPR036249">
    <property type="entry name" value="Thioredoxin-like_sf"/>
</dbReference>
<dbReference type="GO" id="GO:0033554">
    <property type="term" value="P:cellular response to stress"/>
    <property type="evidence" value="ECO:0007669"/>
    <property type="project" value="TreeGrafter"/>
</dbReference>
<dbReference type="SUPFAM" id="SSF52833">
    <property type="entry name" value="Thioredoxin-like"/>
    <property type="match status" value="1"/>
</dbReference>
<keyword evidence="4" id="KW-0676">Redox-active center</keyword>
<proteinExistence type="predicted"/>
<dbReference type="GO" id="GO:0006979">
    <property type="term" value="P:response to oxidative stress"/>
    <property type="evidence" value="ECO:0007669"/>
    <property type="project" value="TreeGrafter"/>
</dbReference>
<dbReference type="GO" id="GO:0042744">
    <property type="term" value="P:hydrogen peroxide catabolic process"/>
    <property type="evidence" value="ECO:0007669"/>
    <property type="project" value="TreeGrafter"/>
</dbReference>
<reference evidence="6 7" key="1">
    <citation type="submission" date="2020-08" db="EMBL/GenBank/DDBJ databases">
        <title>Genomic Encyclopedia of Type Strains, Phase IV (KMG-IV): sequencing the most valuable type-strain genomes for metagenomic binning, comparative biology and taxonomic classification.</title>
        <authorList>
            <person name="Goeker M."/>
        </authorList>
    </citation>
    <scope>NUCLEOTIDE SEQUENCE [LARGE SCALE GENOMIC DNA]</scope>
    <source>
        <strain evidence="6 7">DSM 103526</strain>
    </source>
</reference>
<comment type="caution">
    <text evidence="6">The sequence shown here is derived from an EMBL/GenBank/DDBJ whole genome shotgun (WGS) entry which is preliminary data.</text>
</comment>
<dbReference type="PANTHER" id="PTHR10681">
    <property type="entry name" value="THIOREDOXIN PEROXIDASE"/>
    <property type="match status" value="1"/>
</dbReference>
<keyword evidence="2" id="KW-0049">Antioxidant</keyword>
<dbReference type="InterPro" id="IPR050217">
    <property type="entry name" value="Peroxiredoxin"/>
</dbReference>
<dbReference type="Gene3D" id="3.40.30.10">
    <property type="entry name" value="Glutaredoxin"/>
    <property type="match status" value="1"/>
</dbReference>
<protein>
    <recommendedName>
        <fullName evidence="5">Alkyl hydroperoxide reductase subunit C/ Thiol specific antioxidant domain-containing protein</fullName>
    </recommendedName>
</protein>
<accession>A0A841KVE9</accession>
<gene>
    <name evidence="6" type="ORF">HNQ80_003769</name>
</gene>
<evidence type="ECO:0000256" key="1">
    <source>
        <dbReference type="ARBA" id="ARBA00022559"/>
    </source>
</evidence>
<dbReference type="GO" id="GO:0045454">
    <property type="term" value="P:cell redox homeostasis"/>
    <property type="evidence" value="ECO:0007669"/>
    <property type="project" value="TreeGrafter"/>
</dbReference>
<dbReference type="Pfam" id="PF00578">
    <property type="entry name" value="AhpC-TSA"/>
    <property type="match status" value="1"/>
</dbReference>
<dbReference type="Proteomes" id="UP000579281">
    <property type="component" value="Unassembled WGS sequence"/>
</dbReference>
<evidence type="ECO:0000313" key="6">
    <source>
        <dbReference type="EMBL" id="MBB6217646.1"/>
    </source>
</evidence>
<sequence length="87" mass="10719">MQFPHHHWMNPYWRTWQGSEMDYYRSTPSYRSQEYRKDFYDYFDLEDPAPDFTLEAVIEGEPKDISLSDYQGKWVVLFFYGSDFTYV</sequence>
<dbReference type="GO" id="GO:0005829">
    <property type="term" value="C:cytosol"/>
    <property type="evidence" value="ECO:0007669"/>
    <property type="project" value="TreeGrafter"/>
</dbReference>
<evidence type="ECO:0000256" key="2">
    <source>
        <dbReference type="ARBA" id="ARBA00022862"/>
    </source>
</evidence>
<keyword evidence="7" id="KW-1185">Reference proteome</keyword>
<dbReference type="EMBL" id="JACHEN010000026">
    <property type="protein sequence ID" value="MBB6217646.1"/>
    <property type="molecule type" value="Genomic_DNA"/>
</dbReference>
<name>A0A841KVE9_9FIRM</name>
<dbReference type="PANTHER" id="PTHR10681:SF171">
    <property type="entry name" value="PEROXIREDOXIN 4"/>
    <property type="match status" value="1"/>
</dbReference>
<evidence type="ECO:0000256" key="3">
    <source>
        <dbReference type="ARBA" id="ARBA00023002"/>
    </source>
</evidence>
<evidence type="ECO:0000313" key="7">
    <source>
        <dbReference type="Proteomes" id="UP000579281"/>
    </source>
</evidence>
<evidence type="ECO:0000256" key="4">
    <source>
        <dbReference type="ARBA" id="ARBA00023284"/>
    </source>
</evidence>
<evidence type="ECO:0000259" key="5">
    <source>
        <dbReference type="Pfam" id="PF00578"/>
    </source>
</evidence>